<reference evidence="1" key="1">
    <citation type="submission" date="2018-02" db="EMBL/GenBank/DDBJ databases">
        <title>Rhizophora mucronata_Transcriptome.</title>
        <authorList>
            <person name="Meera S.P."/>
            <person name="Sreeshan A."/>
            <person name="Augustine A."/>
        </authorList>
    </citation>
    <scope>NUCLEOTIDE SEQUENCE</scope>
    <source>
        <tissue evidence="1">Leaf</tissue>
    </source>
</reference>
<dbReference type="AlphaFoldDB" id="A0A2P2QZR9"/>
<evidence type="ECO:0000313" key="1">
    <source>
        <dbReference type="EMBL" id="MBX72460.1"/>
    </source>
</evidence>
<accession>A0A2P2QZR9</accession>
<proteinExistence type="predicted"/>
<organism evidence="1">
    <name type="scientific">Rhizophora mucronata</name>
    <name type="common">Asiatic mangrove</name>
    <dbReference type="NCBI Taxonomy" id="61149"/>
    <lineage>
        <taxon>Eukaryota</taxon>
        <taxon>Viridiplantae</taxon>
        <taxon>Streptophyta</taxon>
        <taxon>Embryophyta</taxon>
        <taxon>Tracheophyta</taxon>
        <taxon>Spermatophyta</taxon>
        <taxon>Magnoliopsida</taxon>
        <taxon>eudicotyledons</taxon>
        <taxon>Gunneridae</taxon>
        <taxon>Pentapetalae</taxon>
        <taxon>rosids</taxon>
        <taxon>fabids</taxon>
        <taxon>Malpighiales</taxon>
        <taxon>Rhizophoraceae</taxon>
        <taxon>Rhizophora</taxon>
    </lineage>
</organism>
<name>A0A2P2QZR9_RHIMU</name>
<protein>
    <submittedName>
        <fullName evidence="1">Uncharacterized protein</fullName>
    </submittedName>
</protein>
<dbReference type="EMBL" id="GGEC01091976">
    <property type="protein sequence ID" value="MBX72460.1"/>
    <property type="molecule type" value="Transcribed_RNA"/>
</dbReference>
<sequence length="28" mass="3443">MENLNDMTIEMFCEKQRLLLDLKKNFPQ</sequence>